<dbReference type="GO" id="GO:0006935">
    <property type="term" value="P:chemotaxis"/>
    <property type="evidence" value="ECO:0007669"/>
    <property type="project" value="UniProtKB-UniRule"/>
</dbReference>
<dbReference type="EC" id="3.5.1.44" evidence="5"/>
<feature type="domain" description="Response regulatory" evidence="8">
    <location>
        <begin position="4"/>
        <end position="121"/>
    </location>
</feature>
<sequence>MTIRVLIVDDSALVREVLTQMLSKAEDIEVIGAAFDPIFAMQQMKKCWPDVIILDIEMPRMDGLTFLKKIMAEHPTPVIICSSLTEEGAMITLEAMSAGAISIVTKPSVGIKSFLQQSANDFIQEIRGAVGAKLRNLLPGAAPLPVTPRHNADEVLSPPAERISFRTTEKIVALGTSTGGTQALEYLLSRLPATCPGIAIVQHMPARFTASFAERLNSLSQLEVKEAETGDRLLPGVAIIAPGGKHLLIQRSGTQYLAEVKEGPPVSRHCPSVDVLFRSVAVSAGRNALGVIMTGMGDDGARGMRELHDTGARTIAQDEASCVVFGMPKEAIAHGGVDEVMSLTHITQTLSRPDLRGV</sequence>
<dbReference type="InterPro" id="IPR011006">
    <property type="entry name" value="CheY-like_superfamily"/>
</dbReference>
<evidence type="ECO:0000256" key="6">
    <source>
        <dbReference type="PROSITE-ProRule" id="PRU00050"/>
    </source>
</evidence>
<comment type="function">
    <text evidence="5">Involved in chemotaxis. Part of a chemotaxis signal transduction system that modulates chemotaxis in response to various stimuli. Catalyzes the demethylation of specific methylglutamate residues introduced into the chemoreceptors (methyl-accepting chemotaxis proteins or MCP) by CheR. Also mediates the irreversible deamidation of specific glutamine residues to glutamic acid.</text>
</comment>
<comment type="subcellular location">
    <subcellularLocation>
        <location evidence="5">Cytoplasm</location>
    </subcellularLocation>
</comment>
<dbReference type="Proteomes" id="UP000859505">
    <property type="component" value="Unassembled WGS sequence"/>
</dbReference>
<dbReference type="PANTHER" id="PTHR42872:SF6">
    <property type="entry name" value="PROTEIN-GLUTAMATE METHYLESTERASE_PROTEIN-GLUTAMINE GLUTAMINASE"/>
    <property type="match status" value="1"/>
</dbReference>
<dbReference type="PIRSF" id="PIRSF000876">
    <property type="entry name" value="RR_chemtxs_CheB"/>
    <property type="match status" value="1"/>
</dbReference>
<evidence type="ECO:0000313" key="10">
    <source>
        <dbReference type="EMBL" id="HAT6345761.1"/>
    </source>
</evidence>
<dbReference type="Gene3D" id="3.40.50.180">
    <property type="entry name" value="Methylesterase CheB, C-terminal domain"/>
    <property type="match status" value="1"/>
</dbReference>
<dbReference type="SMART" id="SM00448">
    <property type="entry name" value="REC"/>
    <property type="match status" value="1"/>
</dbReference>
<dbReference type="Pfam" id="PF01339">
    <property type="entry name" value="CheB_methylest"/>
    <property type="match status" value="1"/>
</dbReference>
<feature type="domain" description="CheB-type methylesterase" evidence="9">
    <location>
        <begin position="165"/>
        <end position="350"/>
    </location>
</feature>
<dbReference type="InterPro" id="IPR035909">
    <property type="entry name" value="CheB_C"/>
</dbReference>
<evidence type="ECO:0000259" key="8">
    <source>
        <dbReference type="PROSITE" id="PS50110"/>
    </source>
</evidence>
<evidence type="ECO:0000256" key="3">
    <source>
        <dbReference type="ARBA" id="ARBA00022801"/>
    </source>
</evidence>
<dbReference type="SUPFAM" id="SSF52738">
    <property type="entry name" value="Methylesterase CheB, C-terminal domain"/>
    <property type="match status" value="1"/>
</dbReference>
<comment type="catalytic activity">
    <reaction evidence="4 5">
        <text>[protein]-L-glutamate 5-O-methyl ester + H2O = L-glutamyl-[protein] + methanol + H(+)</text>
        <dbReference type="Rhea" id="RHEA:23236"/>
        <dbReference type="Rhea" id="RHEA-COMP:10208"/>
        <dbReference type="Rhea" id="RHEA-COMP:10311"/>
        <dbReference type="ChEBI" id="CHEBI:15377"/>
        <dbReference type="ChEBI" id="CHEBI:15378"/>
        <dbReference type="ChEBI" id="CHEBI:17790"/>
        <dbReference type="ChEBI" id="CHEBI:29973"/>
        <dbReference type="ChEBI" id="CHEBI:82795"/>
        <dbReference type="EC" id="3.1.1.61"/>
    </reaction>
</comment>
<dbReference type="GO" id="GO:0050568">
    <property type="term" value="F:protein-glutamine glutaminase activity"/>
    <property type="evidence" value="ECO:0007669"/>
    <property type="project" value="UniProtKB-UniRule"/>
</dbReference>
<feature type="active site" evidence="5 6">
    <location>
        <position position="299"/>
    </location>
</feature>
<dbReference type="HAMAP" id="MF_00099">
    <property type="entry name" value="CheB_chemtxs"/>
    <property type="match status" value="1"/>
</dbReference>
<comment type="PTM">
    <text evidence="5">Phosphorylated by CheA. Phosphorylation of the N-terminal regulatory domain activates the methylesterase activity.</text>
</comment>
<dbReference type="NCBIfam" id="NF001965">
    <property type="entry name" value="PRK00742.1"/>
    <property type="match status" value="1"/>
</dbReference>
<evidence type="ECO:0000256" key="1">
    <source>
        <dbReference type="ARBA" id="ARBA00022490"/>
    </source>
</evidence>
<dbReference type="InterPro" id="IPR001789">
    <property type="entry name" value="Sig_transdc_resp-reg_receiver"/>
</dbReference>
<comment type="catalytic activity">
    <reaction evidence="5">
        <text>L-glutaminyl-[protein] + H2O = L-glutamyl-[protein] + NH4(+)</text>
        <dbReference type="Rhea" id="RHEA:16441"/>
        <dbReference type="Rhea" id="RHEA-COMP:10207"/>
        <dbReference type="Rhea" id="RHEA-COMP:10208"/>
        <dbReference type="ChEBI" id="CHEBI:15377"/>
        <dbReference type="ChEBI" id="CHEBI:28938"/>
        <dbReference type="ChEBI" id="CHEBI:29973"/>
        <dbReference type="ChEBI" id="CHEBI:30011"/>
        <dbReference type="EC" id="3.5.1.44"/>
    </reaction>
</comment>
<evidence type="ECO:0000313" key="11">
    <source>
        <dbReference type="Proteomes" id="UP000859505"/>
    </source>
</evidence>
<dbReference type="AlphaFoldDB" id="A0AAD3UCW6"/>
<dbReference type="EMBL" id="DACTUL010000034">
    <property type="protein sequence ID" value="HAT6345761.1"/>
    <property type="molecule type" value="Genomic_DNA"/>
</dbReference>
<evidence type="ECO:0000256" key="7">
    <source>
        <dbReference type="PROSITE-ProRule" id="PRU00169"/>
    </source>
</evidence>
<name>A0AAD3UCW6_AERHY</name>
<comment type="caution">
    <text evidence="10">The sequence shown here is derived from an EMBL/GenBank/DDBJ whole genome shotgun (WGS) entry which is preliminary data.</text>
</comment>
<dbReference type="PANTHER" id="PTHR42872">
    <property type="entry name" value="PROTEIN-GLUTAMATE METHYLESTERASE/PROTEIN-GLUTAMINE GLUTAMINASE"/>
    <property type="match status" value="1"/>
</dbReference>
<dbReference type="InterPro" id="IPR000673">
    <property type="entry name" value="Sig_transdc_resp-reg_Me-estase"/>
</dbReference>
<dbReference type="NCBIfam" id="NF009206">
    <property type="entry name" value="PRK12555.1"/>
    <property type="match status" value="1"/>
</dbReference>
<keyword evidence="1 5" id="KW-0963">Cytoplasm</keyword>
<dbReference type="CDD" id="cd17541">
    <property type="entry name" value="REC_CheB-like"/>
    <property type="match status" value="1"/>
</dbReference>
<accession>A0AAD3UCW6</accession>
<gene>
    <name evidence="5" type="primary">cheB</name>
    <name evidence="10" type="ORF">JAJ28_003541</name>
</gene>
<comment type="similarity">
    <text evidence="5">Belongs to the CheB family.</text>
</comment>
<proteinExistence type="inferred from homology"/>
<dbReference type="Gene3D" id="3.40.50.2300">
    <property type="match status" value="1"/>
</dbReference>
<dbReference type="SUPFAM" id="SSF52172">
    <property type="entry name" value="CheY-like"/>
    <property type="match status" value="1"/>
</dbReference>
<dbReference type="EC" id="3.1.1.61" evidence="5"/>
<dbReference type="PROSITE" id="PS50122">
    <property type="entry name" value="CHEB"/>
    <property type="match status" value="1"/>
</dbReference>
<feature type="active site" evidence="5 6">
    <location>
        <position position="177"/>
    </location>
</feature>
<dbReference type="CDD" id="cd16432">
    <property type="entry name" value="CheB_Rec"/>
    <property type="match status" value="1"/>
</dbReference>
<dbReference type="GO" id="GO:0000156">
    <property type="term" value="F:phosphorelay response regulator activity"/>
    <property type="evidence" value="ECO:0007669"/>
    <property type="project" value="InterPro"/>
</dbReference>
<evidence type="ECO:0000256" key="4">
    <source>
        <dbReference type="ARBA" id="ARBA00048267"/>
    </source>
</evidence>
<dbReference type="RefSeq" id="WP_118881055.1">
    <property type="nucleotide sequence ID" value="NZ_CP016990.1"/>
</dbReference>
<comment type="domain">
    <text evidence="5">Contains a C-terminal catalytic domain, and an N-terminal region which modulates catalytic activity.</text>
</comment>
<dbReference type="InterPro" id="IPR008248">
    <property type="entry name" value="CheB-like"/>
</dbReference>
<dbReference type="PROSITE" id="PS50110">
    <property type="entry name" value="RESPONSE_REGULATORY"/>
    <property type="match status" value="1"/>
</dbReference>
<keyword evidence="5 7" id="KW-0597">Phosphoprotein</keyword>
<reference evidence="10" key="2">
    <citation type="submission" date="2020-01" db="EMBL/GenBank/DDBJ databases">
        <authorList>
            <consortium name="NCBI Pathogen Detection Project"/>
        </authorList>
    </citation>
    <scope>NUCLEOTIDE SEQUENCE</scope>
    <source>
        <strain evidence="10">OLC2673_Aeromonas</strain>
    </source>
</reference>
<evidence type="ECO:0000256" key="2">
    <source>
        <dbReference type="ARBA" id="ARBA00022500"/>
    </source>
</evidence>
<reference evidence="10" key="1">
    <citation type="journal article" date="2018" name="Genome Biol.">
        <title>SKESA: strategic k-mer extension for scrupulous assemblies.</title>
        <authorList>
            <person name="Souvorov A."/>
            <person name="Agarwala R."/>
            <person name="Lipman D.J."/>
        </authorList>
    </citation>
    <scope>NUCLEOTIDE SEQUENCE</scope>
    <source>
        <strain evidence="10">OLC2673_Aeromonas</strain>
    </source>
</reference>
<organism evidence="10 11">
    <name type="scientific">Aeromonas hydrophila</name>
    <dbReference type="NCBI Taxonomy" id="644"/>
    <lineage>
        <taxon>Bacteria</taxon>
        <taxon>Pseudomonadati</taxon>
        <taxon>Pseudomonadota</taxon>
        <taxon>Gammaproteobacteria</taxon>
        <taxon>Aeromonadales</taxon>
        <taxon>Aeromonadaceae</taxon>
        <taxon>Aeromonas</taxon>
    </lineage>
</organism>
<feature type="active site" evidence="5 6">
    <location>
        <position position="203"/>
    </location>
</feature>
<dbReference type="Pfam" id="PF00072">
    <property type="entry name" value="Response_reg"/>
    <property type="match status" value="1"/>
</dbReference>
<evidence type="ECO:0000256" key="5">
    <source>
        <dbReference type="HAMAP-Rule" id="MF_00099"/>
    </source>
</evidence>
<feature type="modified residue" description="4-aspartylphosphate" evidence="5 7">
    <location>
        <position position="55"/>
    </location>
</feature>
<keyword evidence="2 5" id="KW-0145">Chemotaxis</keyword>
<dbReference type="GO" id="GO:0005737">
    <property type="term" value="C:cytoplasm"/>
    <property type="evidence" value="ECO:0007669"/>
    <property type="project" value="UniProtKB-SubCell"/>
</dbReference>
<keyword evidence="3 5" id="KW-0378">Hydrolase</keyword>
<protein>
    <recommendedName>
        <fullName evidence="5">Protein-glutamate methylesterase/protein-glutamine glutaminase</fullName>
        <ecNumber evidence="5">3.1.1.61</ecNumber>
        <ecNumber evidence="5">3.5.1.44</ecNumber>
    </recommendedName>
</protein>
<dbReference type="GO" id="GO:0008984">
    <property type="term" value="F:protein-glutamate methylesterase activity"/>
    <property type="evidence" value="ECO:0007669"/>
    <property type="project" value="UniProtKB-UniRule"/>
</dbReference>
<evidence type="ECO:0000259" key="9">
    <source>
        <dbReference type="PROSITE" id="PS50122"/>
    </source>
</evidence>